<keyword evidence="3" id="KW-1185">Reference proteome</keyword>
<dbReference type="RefSeq" id="XP_020667994.2">
    <property type="nucleotide sequence ID" value="XM_020812335.2"/>
</dbReference>
<dbReference type="Pfam" id="PF14970">
    <property type="entry name" value="TEDC1"/>
    <property type="match status" value="1"/>
</dbReference>
<name>A0A6J0VBI3_9SAUR</name>
<evidence type="ECO:0000259" key="2">
    <source>
        <dbReference type="Pfam" id="PF14970"/>
    </source>
</evidence>
<protein>
    <submittedName>
        <fullName evidence="4">Tubulin epsilon and delta complex protein 1 isoform X1</fullName>
    </submittedName>
</protein>
<dbReference type="OrthoDB" id="9906141at2759"/>
<organism evidence="3 4">
    <name type="scientific">Pogona vitticeps</name>
    <name type="common">central bearded dragon</name>
    <dbReference type="NCBI Taxonomy" id="103695"/>
    <lineage>
        <taxon>Eukaryota</taxon>
        <taxon>Metazoa</taxon>
        <taxon>Chordata</taxon>
        <taxon>Craniata</taxon>
        <taxon>Vertebrata</taxon>
        <taxon>Euteleostomi</taxon>
        <taxon>Lepidosauria</taxon>
        <taxon>Squamata</taxon>
        <taxon>Bifurcata</taxon>
        <taxon>Unidentata</taxon>
        <taxon>Episquamata</taxon>
        <taxon>Toxicofera</taxon>
        <taxon>Iguania</taxon>
        <taxon>Acrodonta</taxon>
        <taxon>Agamidae</taxon>
        <taxon>Amphibolurinae</taxon>
        <taxon>Pogona</taxon>
    </lineage>
</organism>
<dbReference type="AlphaFoldDB" id="A0A6J0VBI3"/>
<dbReference type="CTD" id="283643"/>
<feature type="coiled-coil region" evidence="1">
    <location>
        <begin position="405"/>
        <end position="432"/>
    </location>
</feature>
<feature type="domain" description="Tubulin epsilon and delta complex protein 1" evidence="2">
    <location>
        <begin position="86"/>
        <end position="262"/>
    </location>
</feature>
<reference evidence="4" key="1">
    <citation type="submission" date="2025-08" db="UniProtKB">
        <authorList>
            <consortium name="RefSeq"/>
        </authorList>
    </citation>
    <scope>IDENTIFICATION</scope>
</reference>
<dbReference type="KEGG" id="pvt:110089347"/>
<keyword evidence="1" id="KW-0175">Coiled coil</keyword>
<evidence type="ECO:0000313" key="3">
    <source>
        <dbReference type="Proteomes" id="UP001652642"/>
    </source>
</evidence>
<evidence type="ECO:0000256" key="1">
    <source>
        <dbReference type="SAM" id="Coils"/>
    </source>
</evidence>
<dbReference type="PANTHER" id="PTHR35076:SF1">
    <property type="entry name" value="TUBULIN EPSILON AND DELTA COMPLEX PROTEIN 1"/>
    <property type="match status" value="1"/>
</dbReference>
<dbReference type="InParanoid" id="A0A6J0VBI3"/>
<dbReference type="InterPro" id="IPR043535">
    <property type="entry name" value="TEDC1"/>
</dbReference>
<accession>A0A6J0VBI3</accession>
<dbReference type="GeneID" id="110089347"/>
<sequence>MLGTGDRRPGASSLPAAIGALSLSLPGPRVPPEIFRLAKFGRPQASVTFWKLLYILLKQIHGEGWMESPDIGAQVTFVKSVALNYGYRRLEFYQLPHDGSLGSGELLLAFSWFLCRISLMEQLLTLNRLKLWDETIVCTCDGLLNSLQKRKDIALESDLKSRRDIRYLQWLNGRLQFQWRSCHTEQQEQCKLLHKVHTYTIGSHGDSVIGHFSVTEADVTRQPNSYKQLLQCIESESSRLESFLKWKTMEHVYWQWMETVLDPERDDVEPHDIHIKNTHFPSGDLCYCGISRTIEELDRCTQELLILCNELHELATYKKVSCCEKIRKEELEQLGERDFCKSLKEAQTSLDLKLSNLKCHNSAHRINKTHGPYRLIFKDKFCKANKTKSVRSTESNKLINEKITAADLINDLKKQEARLKMELKRRQDEDRKKIHEAAKTLLQVLFIPPMRRQNTRVTE</sequence>
<dbReference type="InterPro" id="IPR027996">
    <property type="entry name" value="TEDC1_dom"/>
</dbReference>
<dbReference type="PANTHER" id="PTHR35076">
    <property type="entry name" value="TUBULIN EPSILON AND DELTA COMPLEX PROTEIN 1"/>
    <property type="match status" value="1"/>
</dbReference>
<dbReference type="Proteomes" id="UP001652642">
    <property type="component" value="Chromosome 4"/>
</dbReference>
<proteinExistence type="predicted"/>
<evidence type="ECO:0000313" key="4">
    <source>
        <dbReference type="RefSeq" id="XP_020667994.2"/>
    </source>
</evidence>
<gene>
    <name evidence="4" type="primary">TEDC1</name>
</gene>